<dbReference type="EMBL" id="STGU01000023">
    <property type="protein sequence ID" value="THV31065.1"/>
    <property type="molecule type" value="Genomic_DNA"/>
</dbReference>
<dbReference type="Proteomes" id="UP000307378">
    <property type="component" value="Unassembled WGS sequence"/>
</dbReference>
<proteinExistence type="predicted"/>
<gene>
    <name evidence="1" type="ORF">FAA86_22415</name>
</gene>
<reference evidence="1 2" key="1">
    <citation type="submission" date="2019-04" db="EMBL/GenBank/DDBJ databases">
        <title>genome sequence of strain W3.</title>
        <authorList>
            <person name="Gao J."/>
            <person name="Sun J."/>
        </authorList>
    </citation>
    <scope>NUCLEOTIDE SEQUENCE [LARGE SCALE GENOMIC DNA]</scope>
    <source>
        <strain evidence="1 2">W3</strain>
    </source>
</reference>
<accession>A0A4S8PMR6</accession>
<protein>
    <submittedName>
        <fullName evidence="1">Uncharacterized protein</fullName>
    </submittedName>
</protein>
<comment type="caution">
    <text evidence="1">The sequence shown here is derived from an EMBL/GenBank/DDBJ whole genome shotgun (WGS) entry which is preliminary data.</text>
</comment>
<evidence type="ECO:0000313" key="1">
    <source>
        <dbReference type="EMBL" id="THV31065.1"/>
    </source>
</evidence>
<sequence>MSLSPARSLGQKDPEEWAQFVWQRLDALNQRLTKAGKMIESRDENLAELNRQATEFAETRLPVLKALQIA</sequence>
<dbReference type="AlphaFoldDB" id="A0A4S8PMR6"/>
<organism evidence="1 2">
    <name type="scientific">Rhizobium rosettiformans W3</name>
    <dbReference type="NCBI Taxonomy" id="538378"/>
    <lineage>
        <taxon>Bacteria</taxon>
        <taxon>Pseudomonadati</taxon>
        <taxon>Pseudomonadota</taxon>
        <taxon>Alphaproteobacteria</taxon>
        <taxon>Hyphomicrobiales</taxon>
        <taxon>Rhizobiaceae</taxon>
        <taxon>Rhizobium/Agrobacterium group</taxon>
        <taxon>Rhizobium</taxon>
    </lineage>
</organism>
<evidence type="ECO:0000313" key="2">
    <source>
        <dbReference type="Proteomes" id="UP000307378"/>
    </source>
</evidence>
<name>A0A4S8PMR6_9HYPH</name>
<dbReference type="RefSeq" id="WP_136543310.1">
    <property type="nucleotide sequence ID" value="NZ_STGU01000023.1"/>
</dbReference>